<dbReference type="AlphaFoldDB" id="A0A7J8DNX7"/>
<dbReference type="GO" id="GO:0004180">
    <property type="term" value="F:carboxypeptidase activity"/>
    <property type="evidence" value="ECO:0007669"/>
    <property type="project" value="UniProtKB-KW"/>
</dbReference>
<dbReference type="PANTHER" id="PTHR11532:SF45">
    <property type="entry name" value="INACTIVE CARBOXYPEPTIDASE-LIKE PROTEIN X2"/>
    <property type="match status" value="1"/>
</dbReference>
<dbReference type="InterPro" id="IPR050753">
    <property type="entry name" value="Peptidase_M14_domain"/>
</dbReference>
<protein>
    <submittedName>
        <fullName evidence="1">Carboxypeptidase X, M14 family member 2</fullName>
    </submittedName>
</protein>
<dbReference type="Gene3D" id="2.60.40.1120">
    <property type="entry name" value="Carboxypeptidase-like, regulatory domain"/>
    <property type="match status" value="1"/>
</dbReference>
<keyword evidence="1" id="KW-0121">Carboxypeptidase</keyword>
<sequence length="120" mass="13352">MEQVHRGIKGVVSDVHGRGIPDAVISVEGVDHDLRTASDGDYWRLLNPGEYVVTARAEGFTSSTKNCMVGYDMGATKCDFTLSKTNLARIREIMQKLGKQPVSLPARPLRLRGRKRRQRG</sequence>
<dbReference type="CDD" id="cd11308">
    <property type="entry name" value="Peptidase_M14NE-CP-C_like"/>
    <property type="match status" value="1"/>
</dbReference>
<comment type="caution">
    <text evidence="1">The sequence shown here is derived from an EMBL/GenBank/DDBJ whole genome shotgun (WGS) entry which is preliminary data.</text>
</comment>
<name>A0A7J8DNX7_MOLMO</name>
<keyword evidence="2" id="KW-1185">Reference proteome</keyword>
<dbReference type="Proteomes" id="UP000550707">
    <property type="component" value="Unassembled WGS sequence"/>
</dbReference>
<dbReference type="SUPFAM" id="SSF49464">
    <property type="entry name" value="Carboxypeptidase regulatory domain-like"/>
    <property type="match status" value="1"/>
</dbReference>
<dbReference type="EMBL" id="JACASF010000017">
    <property type="protein sequence ID" value="KAF6424699.1"/>
    <property type="molecule type" value="Genomic_DNA"/>
</dbReference>
<accession>A0A7J8DNX7</accession>
<keyword evidence="1" id="KW-0645">Protease</keyword>
<proteinExistence type="predicted"/>
<evidence type="ECO:0000313" key="1">
    <source>
        <dbReference type="EMBL" id="KAF6424699.1"/>
    </source>
</evidence>
<keyword evidence="1" id="KW-0378">Hydrolase</keyword>
<dbReference type="InterPro" id="IPR008969">
    <property type="entry name" value="CarboxyPept-like_regulatory"/>
</dbReference>
<gene>
    <name evidence="1" type="ORF">HJG59_003308</name>
</gene>
<reference evidence="1 2" key="1">
    <citation type="journal article" date="2020" name="Nature">
        <title>Six reference-quality genomes reveal evolution of bat adaptations.</title>
        <authorList>
            <person name="Jebb D."/>
            <person name="Huang Z."/>
            <person name="Pippel M."/>
            <person name="Hughes G.M."/>
            <person name="Lavrichenko K."/>
            <person name="Devanna P."/>
            <person name="Winkler S."/>
            <person name="Jermiin L.S."/>
            <person name="Skirmuntt E.C."/>
            <person name="Katzourakis A."/>
            <person name="Burkitt-Gray L."/>
            <person name="Ray D.A."/>
            <person name="Sullivan K.A.M."/>
            <person name="Roscito J.G."/>
            <person name="Kirilenko B.M."/>
            <person name="Davalos L.M."/>
            <person name="Corthals A.P."/>
            <person name="Power M.L."/>
            <person name="Jones G."/>
            <person name="Ransome R.D."/>
            <person name="Dechmann D.K.N."/>
            <person name="Locatelli A.G."/>
            <person name="Puechmaille S.J."/>
            <person name="Fedrigo O."/>
            <person name="Jarvis E.D."/>
            <person name="Hiller M."/>
            <person name="Vernes S.C."/>
            <person name="Myers E.W."/>
            <person name="Teeling E.C."/>
        </authorList>
    </citation>
    <scope>NUCLEOTIDE SEQUENCE [LARGE SCALE GENOMIC DNA]</scope>
    <source>
        <strain evidence="1">MMolMol1</strain>
        <tissue evidence="1">Muscle</tissue>
    </source>
</reference>
<dbReference type="PANTHER" id="PTHR11532">
    <property type="entry name" value="PROTEASE M14 CARBOXYPEPTIDASE"/>
    <property type="match status" value="1"/>
</dbReference>
<dbReference type="FunFam" id="2.60.40.1120:FF:000007">
    <property type="entry name" value="Carboxypeptidase X, M14 family member 2"/>
    <property type="match status" value="1"/>
</dbReference>
<organism evidence="1 2">
    <name type="scientific">Molossus molossus</name>
    <name type="common">Pallas' mastiff bat</name>
    <name type="synonym">Vespertilio molossus</name>
    <dbReference type="NCBI Taxonomy" id="27622"/>
    <lineage>
        <taxon>Eukaryota</taxon>
        <taxon>Metazoa</taxon>
        <taxon>Chordata</taxon>
        <taxon>Craniata</taxon>
        <taxon>Vertebrata</taxon>
        <taxon>Euteleostomi</taxon>
        <taxon>Mammalia</taxon>
        <taxon>Eutheria</taxon>
        <taxon>Laurasiatheria</taxon>
        <taxon>Chiroptera</taxon>
        <taxon>Yangochiroptera</taxon>
        <taxon>Molossidae</taxon>
        <taxon>Molossus</taxon>
    </lineage>
</organism>
<dbReference type="Pfam" id="PF13620">
    <property type="entry name" value="CarboxypepD_reg"/>
    <property type="match status" value="1"/>
</dbReference>
<evidence type="ECO:0000313" key="2">
    <source>
        <dbReference type="Proteomes" id="UP000550707"/>
    </source>
</evidence>